<keyword evidence="1" id="KW-0812">Transmembrane</keyword>
<feature type="transmembrane region" description="Helical" evidence="1">
    <location>
        <begin position="45"/>
        <end position="64"/>
    </location>
</feature>
<feature type="transmembrane region" description="Helical" evidence="1">
    <location>
        <begin position="71"/>
        <end position="91"/>
    </location>
</feature>
<evidence type="ECO:0000256" key="1">
    <source>
        <dbReference type="SAM" id="Phobius"/>
    </source>
</evidence>
<evidence type="ECO:0000313" key="4">
    <source>
        <dbReference type="Proteomes" id="UP000596827"/>
    </source>
</evidence>
<dbReference type="EMBL" id="JACORU010000003">
    <property type="protein sequence ID" value="MBC5764755.1"/>
    <property type="molecule type" value="Genomic_DNA"/>
</dbReference>
<reference evidence="3" key="1">
    <citation type="submission" date="2020-08" db="EMBL/GenBank/DDBJ databases">
        <title>Ramlibacter sp. GTP1 16S ribosomal RNA gene genome sequencing and assembly.</title>
        <authorList>
            <person name="Kang M."/>
        </authorList>
    </citation>
    <scope>NUCLEOTIDE SEQUENCE</scope>
    <source>
        <strain evidence="3">GTP1</strain>
    </source>
</reference>
<dbReference type="AlphaFoldDB" id="A0A923M7F0"/>
<dbReference type="RefSeq" id="WP_187081230.1">
    <property type="nucleotide sequence ID" value="NZ_JACORU010000003.1"/>
</dbReference>
<feature type="domain" description="EamA" evidence="2">
    <location>
        <begin position="13"/>
        <end position="113"/>
    </location>
</feature>
<dbReference type="GO" id="GO:0016020">
    <property type="term" value="C:membrane"/>
    <property type="evidence" value="ECO:0007669"/>
    <property type="project" value="InterPro"/>
</dbReference>
<comment type="caution">
    <text evidence="3">The sequence shown here is derived from an EMBL/GenBank/DDBJ whole genome shotgun (WGS) entry which is preliminary data.</text>
</comment>
<name>A0A923M7F0_9BURK</name>
<dbReference type="Gene3D" id="1.10.3730.20">
    <property type="match status" value="1"/>
</dbReference>
<gene>
    <name evidence="3" type="ORF">H8R02_09860</name>
</gene>
<proteinExistence type="predicted"/>
<accession>A0A923M7F0</accession>
<dbReference type="InterPro" id="IPR037185">
    <property type="entry name" value="EmrE-like"/>
</dbReference>
<keyword evidence="1" id="KW-0472">Membrane</keyword>
<evidence type="ECO:0000259" key="2">
    <source>
        <dbReference type="Pfam" id="PF00892"/>
    </source>
</evidence>
<dbReference type="SUPFAM" id="SSF103481">
    <property type="entry name" value="Multidrug resistance efflux transporter EmrE"/>
    <property type="match status" value="1"/>
</dbReference>
<sequence length="116" mass="12684">MARPHHYLLLVLTVAALAVGQVLFKLAAGAMQPGRAWHEWIFNRHLVAALFVYAAATGMWIALLREVPLSAAYPFAALAFFFVPVLAHFTVGEPLRWQTLAGAAIIFVGVWVSGLE</sequence>
<dbReference type="InterPro" id="IPR000620">
    <property type="entry name" value="EamA_dom"/>
</dbReference>
<organism evidence="3 4">
    <name type="scientific">Ramlibacter albus</name>
    <dbReference type="NCBI Taxonomy" id="2079448"/>
    <lineage>
        <taxon>Bacteria</taxon>
        <taxon>Pseudomonadati</taxon>
        <taxon>Pseudomonadota</taxon>
        <taxon>Betaproteobacteria</taxon>
        <taxon>Burkholderiales</taxon>
        <taxon>Comamonadaceae</taxon>
        <taxon>Ramlibacter</taxon>
    </lineage>
</organism>
<keyword evidence="4" id="KW-1185">Reference proteome</keyword>
<dbReference type="Pfam" id="PF00892">
    <property type="entry name" value="EamA"/>
    <property type="match status" value="1"/>
</dbReference>
<keyword evidence="1" id="KW-1133">Transmembrane helix</keyword>
<feature type="transmembrane region" description="Helical" evidence="1">
    <location>
        <begin position="97"/>
        <end position="115"/>
    </location>
</feature>
<protein>
    <submittedName>
        <fullName evidence="3">EamA family transporter</fullName>
    </submittedName>
</protein>
<evidence type="ECO:0000313" key="3">
    <source>
        <dbReference type="EMBL" id="MBC5764755.1"/>
    </source>
</evidence>
<dbReference type="Proteomes" id="UP000596827">
    <property type="component" value="Unassembled WGS sequence"/>
</dbReference>